<gene>
    <name evidence="2" type="ORF">ACFFLM_22500</name>
</gene>
<dbReference type="EMBL" id="JBHLYR010000063">
    <property type="protein sequence ID" value="MFB9994731.1"/>
    <property type="molecule type" value="Genomic_DNA"/>
</dbReference>
<keyword evidence="1" id="KW-0812">Transmembrane</keyword>
<comment type="caution">
    <text evidence="2">The sequence shown here is derived from an EMBL/GenBank/DDBJ whole genome shotgun (WGS) entry which is preliminary data.</text>
</comment>
<protein>
    <recommendedName>
        <fullName evidence="4">DUF1648 domain-containing protein</fullName>
    </recommendedName>
</protein>
<dbReference type="Proteomes" id="UP001589733">
    <property type="component" value="Unassembled WGS sequence"/>
</dbReference>
<name>A0ABV6B8H6_9DEIO</name>
<sequence length="41" mass="4654">MTRLKGSAGSTSWVRLILMLLVLVILILGLDYVDVIPLHFW</sequence>
<evidence type="ECO:0000256" key="1">
    <source>
        <dbReference type="SAM" id="Phobius"/>
    </source>
</evidence>
<feature type="transmembrane region" description="Helical" evidence="1">
    <location>
        <begin position="12"/>
        <end position="33"/>
    </location>
</feature>
<reference evidence="2 3" key="1">
    <citation type="submission" date="2024-09" db="EMBL/GenBank/DDBJ databases">
        <authorList>
            <person name="Sun Q."/>
            <person name="Mori K."/>
        </authorList>
    </citation>
    <scope>NUCLEOTIDE SEQUENCE [LARGE SCALE GENOMIC DNA]</scope>
    <source>
        <strain evidence="2 3">JCM 13503</strain>
    </source>
</reference>
<evidence type="ECO:0000313" key="3">
    <source>
        <dbReference type="Proteomes" id="UP001589733"/>
    </source>
</evidence>
<dbReference type="RefSeq" id="WP_380015953.1">
    <property type="nucleotide sequence ID" value="NZ_JBHLYR010000063.1"/>
</dbReference>
<keyword evidence="1" id="KW-0472">Membrane</keyword>
<organism evidence="2 3">
    <name type="scientific">Deinococcus oregonensis</name>
    <dbReference type="NCBI Taxonomy" id="1805970"/>
    <lineage>
        <taxon>Bacteria</taxon>
        <taxon>Thermotogati</taxon>
        <taxon>Deinococcota</taxon>
        <taxon>Deinococci</taxon>
        <taxon>Deinococcales</taxon>
        <taxon>Deinococcaceae</taxon>
        <taxon>Deinococcus</taxon>
    </lineage>
</organism>
<proteinExistence type="predicted"/>
<evidence type="ECO:0008006" key="4">
    <source>
        <dbReference type="Google" id="ProtNLM"/>
    </source>
</evidence>
<keyword evidence="1" id="KW-1133">Transmembrane helix</keyword>
<accession>A0ABV6B8H6</accession>
<evidence type="ECO:0000313" key="2">
    <source>
        <dbReference type="EMBL" id="MFB9994731.1"/>
    </source>
</evidence>
<keyword evidence="3" id="KW-1185">Reference proteome</keyword>